<evidence type="ECO:0000313" key="6">
    <source>
        <dbReference type="Proteomes" id="UP001597460"/>
    </source>
</evidence>
<dbReference type="EC" id="4.2.1.126" evidence="3"/>
<keyword evidence="1 3" id="KW-0456">Lyase</keyword>
<feature type="active site" evidence="3">
    <location>
        <position position="125"/>
    </location>
</feature>
<evidence type="ECO:0000256" key="1">
    <source>
        <dbReference type="ARBA" id="ARBA00023239"/>
    </source>
</evidence>
<comment type="catalytic activity">
    <reaction evidence="3">
        <text>N-acetyl-D-muramate 6-phosphate + H2O = N-acetyl-D-glucosamine 6-phosphate + (R)-lactate</text>
        <dbReference type="Rhea" id="RHEA:26410"/>
        <dbReference type="ChEBI" id="CHEBI:15377"/>
        <dbReference type="ChEBI" id="CHEBI:16004"/>
        <dbReference type="ChEBI" id="CHEBI:57513"/>
        <dbReference type="ChEBI" id="CHEBI:58722"/>
        <dbReference type="EC" id="4.2.1.126"/>
    </reaction>
</comment>
<dbReference type="CDD" id="cd05007">
    <property type="entry name" value="SIS_Etherase"/>
    <property type="match status" value="1"/>
</dbReference>
<dbReference type="GO" id="GO:0016829">
    <property type="term" value="F:lyase activity"/>
    <property type="evidence" value="ECO:0007669"/>
    <property type="project" value="UniProtKB-KW"/>
</dbReference>
<dbReference type="Pfam" id="PF22645">
    <property type="entry name" value="GKRP_SIS_N"/>
    <property type="match status" value="1"/>
</dbReference>
<evidence type="ECO:0000313" key="5">
    <source>
        <dbReference type="EMBL" id="MFD2532164.1"/>
    </source>
</evidence>
<sequence length="312" mass="33819">MRSKADKKKLFSKLESLSTEGRNSATLEIDLATPLEIARLINQEDQKVAMEVEKKLPVISEIIEIVSDAFQLGGRLLYFGAGTSGRLGVLDAAECPPTFGVYPEKVKGFIAGGNQAMFVAQEGAEDSEDVGVKAVDEAEAAPPDIVCGLAASGRTPYVHGALKEASKRGCRTILVTTVPDEQIDLKVDHLVAIPVGPEVIMGSTRMKSGTAQKMVLNMITTGAMILQGKIYENVMVDLMLSNEKLIERAKRILMIFSGVEYERAEELLSEAEGHVKTALMMALGKVDRDKAKDLLDQHNGFVRKALLSLEES</sequence>
<accession>A0ABW5JJ59</accession>
<comment type="miscellaneous">
    <text evidence="3">A lyase-type mechanism (elimination/hydration) is suggested for the cleavage of the lactyl ether bond of MurNAc 6-phosphate, with the formation of an alpha,beta-unsaturated aldehyde intermediate with (E)-stereochemistry, followed by the syn addition of water to give product.</text>
</comment>
<protein>
    <recommendedName>
        <fullName evidence="3">N-acetylmuramic acid 6-phosphate etherase</fullName>
        <shortName evidence="3">MurNAc-6-P etherase</shortName>
        <ecNumber evidence="3">4.2.1.126</ecNumber>
    </recommendedName>
    <alternativeName>
        <fullName evidence="3">N-acetylmuramic acid 6-phosphate hydrolase</fullName>
    </alternativeName>
    <alternativeName>
        <fullName evidence="3">N-acetylmuramic acid 6-phosphate lyase</fullName>
    </alternativeName>
</protein>
<feature type="active site" description="Proton donor" evidence="3">
    <location>
        <position position="94"/>
    </location>
</feature>
<keyword evidence="2 3" id="KW-0119">Carbohydrate metabolism</keyword>
<reference evidence="6" key="1">
    <citation type="journal article" date="2019" name="Int. J. Syst. Evol. Microbiol.">
        <title>The Global Catalogue of Microorganisms (GCM) 10K type strain sequencing project: providing services to taxonomists for standard genome sequencing and annotation.</title>
        <authorList>
            <consortium name="The Broad Institute Genomics Platform"/>
            <consortium name="The Broad Institute Genome Sequencing Center for Infectious Disease"/>
            <person name="Wu L."/>
            <person name="Ma J."/>
        </authorList>
    </citation>
    <scope>NUCLEOTIDE SEQUENCE [LARGE SCALE GENOMIC DNA]</scope>
    <source>
        <strain evidence="6">KCTC 52042</strain>
    </source>
</reference>
<dbReference type="PROSITE" id="PS51464">
    <property type="entry name" value="SIS"/>
    <property type="match status" value="1"/>
</dbReference>
<dbReference type="InterPro" id="IPR040190">
    <property type="entry name" value="MURQ/GCKR"/>
</dbReference>
<dbReference type="Gene3D" id="3.40.50.10490">
    <property type="entry name" value="Glucose-6-phosphate isomerase like protein, domain 1"/>
    <property type="match status" value="1"/>
</dbReference>
<comment type="pathway">
    <text evidence="3">Amino-sugar metabolism; N-acetylmuramate degradation.</text>
</comment>
<comment type="similarity">
    <text evidence="3">Belongs to the GCKR-like family. MurNAc-6-P etherase subfamily.</text>
</comment>
<organism evidence="5 6">
    <name type="scientific">Gracilimonas halophila</name>
    <dbReference type="NCBI Taxonomy" id="1834464"/>
    <lineage>
        <taxon>Bacteria</taxon>
        <taxon>Pseudomonadati</taxon>
        <taxon>Balneolota</taxon>
        <taxon>Balneolia</taxon>
        <taxon>Balneolales</taxon>
        <taxon>Balneolaceae</taxon>
        <taxon>Gracilimonas</taxon>
    </lineage>
</organism>
<gene>
    <name evidence="3 5" type="primary">murQ</name>
    <name evidence="5" type="ORF">ACFSVN_06875</name>
</gene>
<dbReference type="PROSITE" id="PS01272">
    <property type="entry name" value="GCKR"/>
    <property type="match status" value="1"/>
</dbReference>
<comment type="function">
    <text evidence="3">Specifically catalyzes the cleavage of the D-lactyl ether substituent of MurNAc 6-phosphate, producing GlcNAc 6-phosphate and D-lactate.</text>
</comment>
<dbReference type="InterPro" id="IPR005486">
    <property type="entry name" value="Glucokinase_regulatory_CS"/>
</dbReference>
<comment type="caution">
    <text evidence="5">The sequence shown here is derived from an EMBL/GenBank/DDBJ whole genome shotgun (WGS) entry which is preliminary data.</text>
</comment>
<dbReference type="NCBIfam" id="NF003915">
    <property type="entry name" value="PRK05441.1"/>
    <property type="match status" value="1"/>
</dbReference>
<evidence type="ECO:0000259" key="4">
    <source>
        <dbReference type="PROSITE" id="PS51464"/>
    </source>
</evidence>
<dbReference type="NCBIfam" id="NF009222">
    <property type="entry name" value="PRK12570.1"/>
    <property type="match status" value="1"/>
</dbReference>
<dbReference type="PANTHER" id="PTHR10088:SF4">
    <property type="entry name" value="GLUCOKINASE REGULATORY PROTEIN"/>
    <property type="match status" value="1"/>
</dbReference>
<dbReference type="Proteomes" id="UP001597460">
    <property type="component" value="Unassembled WGS sequence"/>
</dbReference>
<dbReference type="NCBIfam" id="TIGR00274">
    <property type="entry name" value="N-acetylmuramic acid 6-phosphate etherase"/>
    <property type="match status" value="1"/>
</dbReference>
<proteinExistence type="inferred from homology"/>
<dbReference type="InterPro" id="IPR001347">
    <property type="entry name" value="SIS_dom"/>
</dbReference>
<dbReference type="PANTHER" id="PTHR10088">
    <property type="entry name" value="GLUCOKINASE REGULATORY PROTEIN"/>
    <property type="match status" value="1"/>
</dbReference>
<dbReference type="SUPFAM" id="SSF53697">
    <property type="entry name" value="SIS domain"/>
    <property type="match status" value="1"/>
</dbReference>
<keyword evidence="6" id="KW-1185">Reference proteome</keyword>
<dbReference type="InterPro" id="IPR005488">
    <property type="entry name" value="Etherase_MurQ"/>
</dbReference>
<comment type="subunit">
    <text evidence="3">Homodimer.</text>
</comment>
<dbReference type="PROSITE" id="PS50012">
    <property type="entry name" value="RCC1_3"/>
    <property type="match status" value="1"/>
</dbReference>
<evidence type="ECO:0000256" key="2">
    <source>
        <dbReference type="ARBA" id="ARBA00023277"/>
    </source>
</evidence>
<dbReference type="EMBL" id="JBHULI010000024">
    <property type="protein sequence ID" value="MFD2532164.1"/>
    <property type="molecule type" value="Genomic_DNA"/>
</dbReference>
<evidence type="ECO:0000256" key="3">
    <source>
        <dbReference type="HAMAP-Rule" id="MF_00068"/>
    </source>
</evidence>
<dbReference type="Gene3D" id="1.10.8.1080">
    <property type="match status" value="1"/>
</dbReference>
<dbReference type="InterPro" id="IPR000408">
    <property type="entry name" value="Reg_chr_condens"/>
</dbReference>
<name>A0ABW5JJ59_9BACT</name>
<feature type="domain" description="SIS" evidence="4">
    <location>
        <begin position="66"/>
        <end position="229"/>
    </location>
</feature>
<dbReference type="RefSeq" id="WP_390300368.1">
    <property type="nucleotide sequence ID" value="NZ_JBHULI010000024.1"/>
</dbReference>
<dbReference type="HAMAP" id="MF_00068">
    <property type="entry name" value="MurQ"/>
    <property type="match status" value="1"/>
</dbReference>
<dbReference type="InterPro" id="IPR046348">
    <property type="entry name" value="SIS_dom_sf"/>
</dbReference>